<dbReference type="InterPro" id="IPR032098">
    <property type="entry name" value="Acyltransf_C"/>
</dbReference>
<keyword evidence="1" id="KW-0812">Transmembrane</keyword>
<feature type="domain" description="Acyltransferase C-terminal" evidence="2">
    <location>
        <begin position="1"/>
        <end position="56"/>
    </location>
</feature>
<dbReference type="Pfam" id="PF16076">
    <property type="entry name" value="Acyltransf_C"/>
    <property type="match status" value="1"/>
</dbReference>
<protein>
    <recommendedName>
        <fullName evidence="2">Acyltransferase C-terminal domain-containing protein</fullName>
    </recommendedName>
</protein>
<keyword evidence="4" id="KW-1185">Reference proteome</keyword>
<proteinExistence type="predicted"/>
<gene>
    <name evidence="3" type="ORF">DCAR_0831182</name>
</gene>
<evidence type="ECO:0000256" key="1">
    <source>
        <dbReference type="SAM" id="Phobius"/>
    </source>
</evidence>
<dbReference type="EMBL" id="CP093350">
    <property type="protein sequence ID" value="WOH11692.1"/>
    <property type="molecule type" value="Genomic_DNA"/>
</dbReference>
<keyword evidence="1" id="KW-1133">Transmembrane helix</keyword>
<name>A0AAF1BC55_DAUCS</name>
<evidence type="ECO:0000313" key="4">
    <source>
        <dbReference type="Proteomes" id="UP000077755"/>
    </source>
</evidence>
<feature type="transmembrane region" description="Helical" evidence="1">
    <location>
        <begin position="47"/>
        <end position="68"/>
    </location>
</feature>
<evidence type="ECO:0000259" key="2">
    <source>
        <dbReference type="Pfam" id="PF16076"/>
    </source>
</evidence>
<reference evidence="3" key="2">
    <citation type="submission" date="2022-03" db="EMBL/GenBank/DDBJ databases">
        <title>Draft title - Genomic analysis of global carrot germplasm unveils the trajectory of domestication and the origin of high carotenoid orange carrot.</title>
        <authorList>
            <person name="Iorizzo M."/>
            <person name="Ellison S."/>
            <person name="Senalik D."/>
            <person name="Macko-Podgorni A."/>
            <person name="Grzebelus D."/>
            <person name="Bostan H."/>
            <person name="Rolling W."/>
            <person name="Curaba J."/>
            <person name="Simon P."/>
        </authorList>
    </citation>
    <scope>NUCLEOTIDE SEQUENCE</scope>
    <source>
        <tissue evidence="3">Leaf</tissue>
    </source>
</reference>
<dbReference type="Proteomes" id="UP000077755">
    <property type="component" value="Chromosome 8"/>
</dbReference>
<evidence type="ECO:0000313" key="3">
    <source>
        <dbReference type="EMBL" id="WOH11692.1"/>
    </source>
</evidence>
<organism evidence="3 4">
    <name type="scientific">Daucus carota subsp. sativus</name>
    <name type="common">Carrot</name>
    <dbReference type="NCBI Taxonomy" id="79200"/>
    <lineage>
        <taxon>Eukaryota</taxon>
        <taxon>Viridiplantae</taxon>
        <taxon>Streptophyta</taxon>
        <taxon>Embryophyta</taxon>
        <taxon>Tracheophyta</taxon>
        <taxon>Spermatophyta</taxon>
        <taxon>Magnoliopsida</taxon>
        <taxon>eudicotyledons</taxon>
        <taxon>Gunneridae</taxon>
        <taxon>Pentapetalae</taxon>
        <taxon>asterids</taxon>
        <taxon>campanulids</taxon>
        <taxon>Apiales</taxon>
        <taxon>Apiaceae</taxon>
        <taxon>Apioideae</taxon>
        <taxon>Scandiceae</taxon>
        <taxon>Daucinae</taxon>
        <taxon>Daucus</taxon>
        <taxon>Daucus sect. Daucus</taxon>
    </lineage>
</organism>
<accession>A0AAF1BC55</accession>
<sequence length="119" mass="13225">MSDLPKSDDSVAQWCKDAFVVKDNLLDKHKENDSFGDGELQDTGRPLNSLVVVISWACLLIFGALKFFQWSSILSSWKGLAFSAVGLGIVTVLMQILIQFSQSERSNRPMLSKHAKPPQ</sequence>
<dbReference type="AlphaFoldDB" id="A0AAF1BC55"/>
<reference evidence="3" key="1">
    <citation type="journal article" date="2016" name="Nat. Genet.">
        <title>A high-quality carrot genome assembly provides new insights into carotenoid accumulation and asterid genome evolution.</title>
        <authorList>
            <person name="Iorizzo M."/>
            <person name="Ellison S."/>
            <person name="Senalik D."/>
            <person name="Zeng P."/>
            <person name="Satapoomin P."/>
            <person name="Huang J."/>
            <person name="Bowman M."/>
            <person name="Iovene M."/>
            <person name="Sanseverino W."/>
            <person name="Cavagnaro P."/>
            <person name="Yildiz M."/>
            <person name="Macko-Podgorni A."/>
            <person name="Moranska E."/>
            <person name="Grzebelus E."/>
            <person name="Grzebelus D."/>
            <person name="Ashrafi H."/>
            <person name="Zheng Z."/>
            <person name="Cheng S."/>
            <person name="Spooner D."/>
            <person name="Van Deynze A."/>
            <person name="Simon P."/>
        </authorList>
    </citation>
    <scope>NUCLEOTIDE SEQUENCE</scope>
    <source>
        <tissue evidence="3">Leaf</tissue>
    </source>
</reference>
<keyword evidence="1" id="KW-0472">Membrane</keyword>
<feature type="transmembrane region" description="Helical" evidence="1">
    <location>
        <begin position="80"/>
        <end position="100"/>
    </location>
</feature>